<gene>
    <name evidence="1" type="ORF">SPELUC_LOCUS4406</name>
</gene>
<protein>
    <submittedName>
        <fullName evidence="1">5526_t:CDS:1</fullName>
    </submittedName>
</protein>
<evidence type="ECO:0000313" key="1">
    <source>
        <dbReference type="EMBL" id="CAG8531929.1"/>
    </source>
</evidence>
<keyword evidence="2" id="KW-1185">Reference proteome</keyword>
<evidence type="ECO:0000313" key="2">
    <source>
        <dbReference type="Proteomes" id="UP000789366"/>
    </source>
</evidence>
<organism evidence="1 2">
    <name type="scientific">Cetraspora pellucida</name>
    <dbReference type="NCBI Taxonomy" id="1433469"/>
    <lineage>
        <taxon>Eukaryota</taxon>
        <taxon>Fungi</taxon>
        <taxon>Fungi incertae sedis</taxon>
        <taxon>Mucoromycota</taxon>
        <taxon>Glomeromycotina</taxon>
        <taxon>Glomeromycetes</taxon>
        <taxon>Diversisporales</taxon>
        <taxon>Gigasporaceae</taxon>
        <taxon>Cetraspora</taxon>
    </lineage>
</organism>
<proteinExistence type="predicted"/>
<reference evidence="1" key="1">
    <citation type="submission" date="2021-06" db="EMBL/GenBank/DDBJ databases">
        <authorList>
            <person name="Kallberg Y."/>
            <person name="Tangrot J."/>
            <person name="Rosling A."/>
        </authorList>
    </citation>
    <scope>NUCLEOTIDE SEQUENCE</scope>
    <source>
        <strain evidence="1">28 12/20/2015</strain>
    </source>
</reference>
<accession>A0ACA9LHT4</accession>
<sequence>MDGVDNIGRFDECLKSIREKLRAMPLVVQFPIGAGRELEGLIDIVEQKAHYFQLGDKDENYQTKEIPSHLTKKTQKYRQELLEKLVEIELEKMVEESREESPILQKYEKKEELSGAEIKKLLRQATLTGRYFPTFCGSAYKHVGVKLLLDGVVDYLPSPLDVPKITVYSPRDKNKTGEINCNSPLSCLALAFKIIFDDYNNKLTFFRVYAGKVESNSYVYNVNKKRKERVSRLFLMHANDKEIIKEVGAGNIAVAIGLENTVTGDTLGEENSPWLLENIEFAEPVISQAIEPKTNEDKNKLKGALNKLKIQDPGMGEVHLEVLVERLRREFKLAIESKQQRVSYRETITKKLAEVVKLAFEPNPGKGFEFVDAKKGQEMSDKDAEEVKEGLEESMSSGLLLSYPLLDIKATLLEGKRHEVDTKPGDFKNAAVLAFRGDGVAEKEKRIKELGVVLLEPIMQITVIVPKDYLGDTLASLGRCHAVIENTEEKEGESFITGKAPLRETLNYLATLRQLTGGRGAYSSYLSHYQAVARDTLEEILKEKKLLNTSN</sequence>
<name>A0ACA9LHT4_9GLOM</name>
<comment type="caution">
    <text evidence="1">The sequence shown here is derived from an EMBL/GenBank/DDBJ whole genome shotgun (WGS) entry which is preliminary data.</text>
</comment>
<dbReference type="EMBL" id="CAJVPW010003914">
    <property type="protein sequence ID" value="CAG8531929.1"/>
    <property type="molecule type" value="Genomic_DNA"/>
</dbReference>
<dbReference type="Proteomes" id="UP000789366">
    <property type="component" value="Unassembled WGS sequence"/>
</dbReference>